<dbReference type="EMBL" id="JACEZS010000016">
    <property type="protein sequence ID" value="MBA5607237.1"/>
    <property type="molecule type" value="Genomic_DNA"/>
</dbReference>
<evidence type="ECO:0000313" key="2">
    <source>
        <dbReference type="Proteomes" id="UP000566711"/>
    </source>
</evidence>
<protein>
    <submittedName>
        <fullName evidence="1">Uncharacterized protein</fullName>
    </submittedName>
</protein>
<reference evidence="1 2" key="1">
    <citation type="submission" date="2020-07" db="EMBL/GenBank/DDBJ databases">
        <title>Novel species isolated from subtropical streams in China.</title>
        <authorList>
            <person name="Lu H."/>
        </authorList>
    </citation>
    <scope>NUCLEOTIDE SEQUENCE [LARGE SCALE GENOMIC DNA]</scope>
    <source>
        <strain evidence="1 2">FT3S</strain>
    </source>
</reference>
<name>A0A7W2EJT2_9BURK</name>
<dbReference type="Proteomes" id="UP000566711">
    <property type="component" value="Unassembled WGS sequence"/>
</dbReference>
<keyword evidence="2" id="KW-1185">Reference proteome</keyword>
<dbReference type="RefSeq" id="WP_182219465.1">
    <property type="nucleotide sequence ID" value="NZ_JACEZS010000016.1"/>
</dbReference>
<dbReference type="AlphaFoldDB" id="A0A7W2EJT2"/>
<proteinExistence type="predicted"/>
<comment type="caution">
    <text evidence="1">The sequence shown here is derived from an EMBL/GenBank/DDBJ whole genome shotgun (WGS) entry which is preliminary data.</text>
</comment>
<gene>
    <name evidence="1" type="ORF">H3H36_17915</name>
</gene>
<organism evidence="1 2">
    <name type="scientific">Rugamonas fusca</name>
    <dbReference type="NCBI Taxonomy" id="2758568"/>
    <lineage>
        <taxon>Bacteria</taxon>
        <taxon>Pseudomonadati</taxon>
        <taxon>Pseudomonadota</taxon>
        <taxon>Betaproteobacteria</taxon>
        <taxon>Burkholderiales</taxon>
        <taxon>Oxalobacteraceae</taxon>
        <taxon>Telluria group</taxon>
        <taxon>Rugamonas</taxon>
    </lineage>
</organism>
<accession>A0A7W2EJT2</accession>
<evidence type="ECO:0000313" key="1">
    <source>
        <dbReference type="EMBL" id="MBA5607237.1"/>
    </source>
</evidence>
<sequence>MESARVAGTPLYCAATGKPRGRVAKHLPPHAMPGAGPAGATHKCIGSIFQGNDIFMATLLKKKMAPISAAVLRQNPVSAHPKDVVEAKILHFWILVPLCMMAKWLTNTIYLRD</sequence>